<comment type="caution">
    <text evidence="1">The sequence shown here is derived from an EMBL/GenBank/DDBJ whole genome shotgun (WGS) entry which is preliminary data.</text>
</comment>
<accession>A0AAV4DP51</accession>
<name>A0AAV4DP51_9GAST</name>
<proteinExistence type="predicted"/>
<evidence type="ECO:0000313" key="2">
    <source>
        <dbReference type="Proteomes" id="UP000735302"/>
    </source>
</evidence>
<dbReference type="EMBL" id="BLXT01008083">
    <property type="protein sequence ID" value="GFO45877.1"/>
    <property type="molecule type" value="Genomic_DNA"/>
</dbReference>
<dbReference type="Proteomes" id="UP000735302">
    <property type="component" value="Unassembled WGS sequence"/>
</dbReference>
<organism evidence="1 2">
    <name type="scientific">Plakobranchus ocellatus</name>
    <dbReference type="NCBI Taxonomy" id="259542"/>
    <lineage>
        <taxon>Eukaryota</taxon>
        <taxon>Metazoa</taxon>
        <taxon>Spiralia</taxon>
        <taxon>Lophotrochozoa</taxon>
        <taxon>Mollusca</taxon>
        <taxon>Gastropoda</taxon>
        <taxon>Heterobranchia</taxon>
        <taxon>Euthyneura</taxon>
        <taxon>Panpulmonata</taxon>
        <taxon>Sacoglossa</taxon>
        <taxon>Placobranchoidea</taxon>
        <taxon>Plakobranchidae</taxon>
        <taxon>Plakobranchus</taxon>
    </lineage>
</organism>
<reference evidence="1 2" key="1">
    <citation type="journal article" date="2021" name="Elife">
        <title>Chloroplast acquisition without the gene transfer in kleptoplastic sea slugs, Plakobranchus ocellatus.</title>
        <authorList>
            <person name="Maeda T."/>
            <person name="Takahashi S."/>
            <person name="Yoshida T."/>
            <person name="Shimamura S."/>
            <person name="Takaki Y."/>
            <person name="Nagai Y."/>
            <person name="Toyoda A."/>
            <person name="Suzuki Y."/>
            <person name="Arimoto A."/>
            <person name="Ishii H."/>
            <person name="Satoh N."/>
            <person name="Nishiyama T."/>
            <person name="Hasebe M."/>
            <person name="Maruyama T."/>
            <person name="Minagawa J."/>
            <person name="Obokata J."/>
            <person name="Shigenobu S."/>
        </authorList>
    </citation>
    <scope>NUCLEOTIDE SEQUENCE [LARGE SCALE GENOMIC DNA]</scope>
</reference>
<protein>
    <submittedName>
        <fullName evidence="1">Uncharacterized protein</fullName>
    </submittedName>
</protein>
<evidence type="ECO:0000313" key="1">
    <source>
        <dbReference type="EMBL" id="GFO45877.1"/>
    </source>
</evidence>
<gene>
    <name evidence="1" type="ORF">PoB_007238200</name>
</gene>
<dbReference type="AlphaFoldDB" id="A0AAV4DP51"/>
<keyword evidence="2" id="KW-1185">Reference proteome</keyword>
<sequence>MSAKDELVQMLGNQYQLARPIGNSFTQVMNVIMLQLSKPQFGVNAGQSTYVPWRARSIEKTLRFEFEPSPYRPVIGTGLYQKPATPQLNGRQAMLVRLQHASKS</sequence>